<feature type="transmembrane region" description="Helical" evidence="1">
    <location>
        <begin position="428"/>
        <end position="451"/>
    </location>
</feature>
<reference evidence="3" key="1">
    <citation type="submission" date="2021-01" db="EMBL/GenBank/DDBJ databases">
        <title>Whole genome shotgun sequence of Verrucosispora sediminis NBRC 107745.</title>
        <authorList>
            <person name="Komaki H."/>
            <person name="Tamura T."/>
        </authorList>
    </citation>
    <scope>NUCLEOTIDE SEQUENCE</scope>
    <source>
        <strain evidence="3">NBRC 107745</strain>
    </source>
</reference>
<dbReference type="PANTHER" id="PTHR43130:SF3">
    <property type="entry name" value="HTH-TYPE TRANSCRIPTIONAL REGULATOR RV1931C"/>
    <property type="match status" value="1"/>
</dbReference>
<comment type="caution">
    <text evidence="3">The sequence shown here is derived from an EMBL/GenBank/DDBJ whole genome shotgun (WGS) entry which is preliminary data.</text>
</comment>
<evidence type="ECO:0000256" key="1">
    <source>
        <dbReference type="SAM" id="Phobius"/>
    </source>
</evidence>
<dbReference type="InterPro" id="IPR002818">
    <property type="entry name" value="DJ-1/PfpI"/>
</dbReference>
<name>A0A9W5XLG1_9ACTN</name>
<dbReference type="OrthoDB" id="3992151at2"/>
<keyword evidence="1" id="KW-1133">Transmembrane helix</keyword>
<dbReference type="RefSeq" id="WP_093403001.1">
    <property type="nucleotide sequence ID" value="NZ_BOPD01000029.1"/>
</dbReference>
<evidence type="ECO:0000259" key="2">
    <source>
        <dbReference type="Pfam" id="PF01965"/>
    </source>
</evidence>
<dbReference type="PANTHER" id="PTHR43130">
    <property type="entry name" value="ARAC-FAMILY TRANSCRIPTIONAL REGULATOR"/>
    <property type="match status" value="1"/>
</dbReference>
<dbReference type="AlphaFoldDB" id="A0A9W5XLG1"/>
<dbReference type="InterPro" id="IPR029062">
    <property type="entry name" value="Class_I_gatase-like"/>
</dbReference>
<sequence length="469" mass="49644">MRSTGKLAPPGHRRVVRRLTRGAVVLLAFLAVPAATFAAGLHTFDRDRYAQPDADAAAIAAAVPPAHDPGKPTAVVVVGNDGANIADTLVPYEVLAASGAFNVYTVAPERRLVPLLGGLDLVPDLDFAQLDRRLGGAAPDVTVVPEMPASESSDARVTGWLRDSARRGLLLGVCTGARLLAEAGLLDGRDATTHWYRLDGLRERHPDVRWQRGFRYLDDGDVITTGGLLSSVDGTLRAVERLAGTDIAATAATAVGWRHYSPGSAAALPRSRLTVGDALLHVLNVGFRARETTLGVVLTDGVGELELASAFTPYAEVKAARTVAVAAGDRIRSRHGLTFVPRAQLGDAERVDRLLVPGADAAADPPAALVGLGDRADVPVAYLHERPGFAFDPALRELARSMDVPTGRWTAKILEYPRSDLQLSGPGWPWLLTLRPVLLGLAGLAVALAVLRLARKPRAAPPLPDIADR</sequence>
<keyword evidence="4" id="KW-1185">Reference proteome</keyword>
<keyword evidence="1" id="KW-0812">Transmembrane</keyword>
<dbReference type="Gene3D" id="3.40.50.880">
    <property type="match status" value="2"/>
</dbReference>
<keyword evidence="1" id="KW-0472">Membrane</keyword>
<accession>A0A9W5XLG1</accession>
<proteinExistence type="predicted"/>
<dbReference type="Proteomes" id="UP000607311">
    <property type="component" value="Unassembled WGS sequence"/>
</dbReference>
<dbReference type="SUPFAM" id="SSF52317">
    <property type="entry name" value="Class I glutamine amidotransferase-like"/>
    <property type="match status" value="2"/>
</dbReference>
<evidence type="ECO:0000313" key="4">
    <source>
        <dbReference type="Proteomes" id="UP000607311"/>
    </source>
</evidence>
<gene>
    <name evidence="3" type="ORF">Vse01_45080</name>
</gene>
<feature type="domain" description="DJ-1/PfpI" evidence="2">
    <location>
        <begin position="75"/>
        <end position="227"/>
    </location>
</feature>
<organism evidence="3 4">
    <name type="scientific">Micromonospora sediminimaris</name>
    <dbReference type="NCBI Taxonomy" id="547162"/>
    <lineage>
        <taxon>Bacteria</taxon>
        <taxon>Bacillati</taxon>
        <taxon>Actinomycetota</taxon>
        <taxon>Actinomycetes</taxon>
        <taxon>Micromonosporales</taxon>
        <taxon>Micromonosporaceae</taxon>
        <taxon>Micromonospora</taxon>
    </lineage>
</organism>
<protein>
    <recommendedName>
        <fullName evidence="2">DJ-1/PfpI domain-containing protein</fullName>
    </recommendedName>
</protein>
<dbReference type="EMBL" id="BOPD01000029">
    <property type="protein sequence ID" value="GIJ35360.1"/>
    <property type="molecule type" value="Genomic_DNA"/>
</dbReference>
<dbReference type="Pfam" id="PF01965">
    <property type="entry name" value="DJ-1_PfpI"/>
    <property type="match status" value="1"/>
</dbReference>
<dbReference type="InterPro" id="IPR052158">
    <property type="entry name" value="INH-QAR"/>
</dbReference>
<evidence type="ECO:0000313" key="3">
    <source>
        <dbReference type="EMBL" id="GIJ35360.1"/>
    </source>
</evidence>